<protein>
    <recommendedName>
        <fullName evidence="9">Galactosyldiacylglycerol synthase</fullName>
    </recommendedName>
</protein>
<keyword evidence="4" id="KW-0808">Transferase</keyword>
<evidence type="ECO:0000256" key="3">
    <source>
        <dbReference type="ARBA" id="ARBA00022676"/>
    </source>
</evidence>
<organism evidence="7 8">
    <name type="scientific">candidate division WOR-1 bacterium RIFCSPLOWO2_02_FULL_46_20</name>
    <dbReference type="NCBI Taxonomy" id="1802567"/>
    <lineage>
        <taxon>Bacteria</taxon>
        <taxon>Bacillati</taxon>
        <taxon>Saganbacteria</taxon>
    </lineage>
</organism>
<dbReference type="InterPro" id="IPR007235">
    <property type="entry name" value="Glyco_trans_28_C"/>
</dbReference>
<dbReference type="AlphaFoldDB" id="A0A1F4RGN3"/>
<dbReference type="GO" id="GO:0009247">
    <property type="term" value="P:glycolipid biosynthetic process"/>
    <property type="evidence" value="ECO:0007669"/>
    <property type="project" value="InterPro"/>
</dbReference>
<reference evidence="7 8" key="1">
    <citation type="journal article" date="2016" name="Nat. Commun.">
        <title>Thousands of microbial genomes shed light on interconnected biogeochemical processes in an aquifer system.</title>
        <authorList>
            <person name="Anantharaman K."/>
            <person name="Brown C.T."/>
            <person name="Hug L.A."/>
            <person name="Sharon I."/>
            <person name="Castelle C.J."/>
            <person name="Probst A.J."/>
            <person name="Thomas B.C."/>
            <person name="Singh A."/>
            <person name="Wilkins M.J."/>
            <person name="Karaoz U."/>
            <person name="Brodie E.L."/>
            <person name="Williams K.H."/>
            <person name="Hubbard S.S."/>
            <person name="Banfield J.F."/>
        </authorList>
    </citation>
    <scope>NUCLEOTIDE SEQUENCE [LARGE SCALE GENOMIC DNA]</scope>
</reference>
<dbReference type="InterPro" id="IPR009695">
    <property type="entry name" value="Diacylglyc_glucosyltr_N"/>
</dbReference>
<dbReference type="PANTHER" id="PTHR43025:SF3">
    <property type="entry name" value="MONOGALACTOSYLDIACYLGLYCEROL SYNTHASE 1, CHLOROPLASTIC"/>
    <property type="match status" value="1"/>
</dbReference>
<comment type="similarity">
    <text evidence="2">Belongs to the glycosyltransferase 28 family.</text>
</comment>
<evidence type="ECO:0008006" key="9">
    <source>
        <dbReference type="Google" id="ProtNLM"/>
    </source>
</evidence>
<keyword evidence="3" id="KW-0328">Glycosyltransferase</keyword>
<dbReference type="PANTHER" id="PTHR43025">
    <property type="entry name" value="MONOGALACTOSYLDIACYLGLYCEROL SYNTHASE"/>
    <property type="match status" value="1"/>
</dbReference>
<comment type="subcellular location">
    <subcellularLocation>
        <location evidence="1">Membrane</location>
    </subcellularLocation>
</comment>
<evidence type="ECO:0000256" key="2">
    <source>
        <dbReference type="ARBA" id="ARBA00006962"/>
    </source>
</evidence>
<sequence length="372" mass="42233">MKKRILYLYSDTGGGHRSAATALMRAVDHLRKDMFEQEMIDVFAACSGFLNMFAKLYGPVIQYSPQMWGQLYYWLDDEKKLEALEKMSRPFILKELTALIQGKMPDVIVSVHPMINRLTVRAIKQSGKKTPFVIVITDPVTLHRAWIAPGADFVVVGTHEAKELALKYGMPEEKIKIVGMPIDPKFFLEDKDKEKARKMDKLDPKLFTVLLMGGGEGAGKLYDIIEEMEEQKIKAQLIVIAGRNKSLERKIKRNKNKFSFPLRVYGFTDQVHEIMAESDLIITKAGPGTIAEALAMNLPIIITSWLPGQEEGNVEFVVRENIGRVSKDPKKVVEIVKELRETTEFEELKKNIARVSRPQAAVDIAHEIFRCL</sequence>
<evidence type="ECO:0000313" key="8">
    <source>
        <dbReference type="Proteomes" id="UP000176938"/>
    </source>
</evidence>
<evidence type="ECO:0000313" key="7">
    <source>
        <dbReference type="EMBL" id="OGC06623.1"/>
    </source>
</evidence>
<dbReference type="EMBL" id="METP01000016">
    <property type="protein sequence ID" value="OGC06623.1"/>
    <property type="molecule type" value="Genomic_DNA"/>
</dbReference>
<proteinExistence type="inferred from homology"/>
<accession>A0A1F4RGN3</accession>
<feature type="domain" description="Glycosyl transferase family 28 C-terminal" evidence="5">
    <location>
        <begin position="208"/>
        <end position="348"/>
    </location>
</feature>
<dbReference type="Pfam" id="PF04101">
    <property type="entry name" value="Glyco_tran_28_C"/>
    <property type="match status" value="1"/>
</dbReference>
<dbReference type="InterPro" id="IPR050519">
    <property type="entry name" value="Glycosyltransf_28_UgtP"/>
</dbReference>
<dbReference type="Proteomes" id="UP000176938">
    <property type="component" value="Unassembled WGS sequence"/>
</dbReference>
<evidence type="ECO:0000259" key="6">
    <source>
        <dbReference type="Pfam" id="PF06925"/>
    </source>
</evidence>
<evidence type="ECO:0000259" key="5">
    <source>
        <dbReference type="Pfam" id="PF04101"/>
    </source>
</evidence>
<dbReference type="SUPFAM" id="SSF53756">
    <property type="entry name" value="UDP-Glycosyltransferase/glycogen phosphorylase"/>
    <property type="match status" value="1"/>
</dbReference>
<feature type="domain" description="Diacylglycerol glucosyltransferase N-terminal" evidence="6">
    <location>
        <begin position="16"/>
        <end position="182"/>
    </location>
</feature>
<dbReference type="Gene3D" id="3.40.50.2000">
    <property type="entry name" value="Glycogen Phosphorylase B"/>
    <property type="match status" value="2"/>
</dbReference>
<gene>
    <name evidence="7" type="ORF">A3H38_05495</name>
</gene>
<dbReference type="Pfam" id="PF06925">
    <property type="entry name" value="MGDG_synth"/>
    <property type="match status" value="1"/>
</dbReference>
<dbReference type="GO" id="GO:0016758">
    <property type="term" value="F:hexosyltransferase activity"/>
    <property type="evidence" value="ECO:0007669"/>
    <property type="project" value="InterPro"/>
</dbReference>
<name>A0A1F4RGN3_UNCSA</name>
<dbReference type="GO" id="GO:0016020">
    <property type="term" value="C:membrane"/>
    <property type="evidence" value="ECO:0007669"/>
    <property type="project" value="UniProtKB-SubCell"/>
</dbReference>
<evidence type="ECO:0000256" key="1">
    <source>
        <dbReference type="ARBA" id="ARBA00004370"/>
    </source>
</evidence>
<comment type="caution">
    <text evidence="7">The sequence shown here is derived from an EMBL/GenBank/DDBJ whole genome shotgun (WGS) entry which is preliminary data.</text>
</comment>
<evidence type="ECO:0000256" key="4">
    <source>
        <dbReference type="ARBA" id="ARBA00022679"/>
    </source>
</evidence>